<dbReference type="STRING" id="1798381.A2721_01490"/>
<evidence type="ECO:0000313" key="2">
    <source>
        <dbReference type="EMBL" id="OGG18441.1"/>
    </source>
</evidence>
<feature type="transmembrane region" description="Helical" evidence="1">
    <location>
        <begin position="133"/>
        <end position="151"/>
    </location>
</feature>
<evidence type="ECO:0000313" key="3">
    <source>
        <dbReference type="Proteomes" id="UP000177871"/>
    </source>
</evidence>
<dbReference type="EMBL" id="MFJK01000014">
    <property type="protein sequence ID" value="OGG18441.1"/>
    <property type="molecule type" value="Genomic_DNA"/>
</dbReference>
<dbReference type="Proteomes" id="UP000177871">
    <property type="component" value="Unassembled WGS sequence"/>
</dbReference>
<protein>
    <submittedName>
        <fullName evidence="2">Uncharacterized protein</fullName>
    </submittedName>
</protein>
<comment type="caution">
    <text evidence="2">The sequence shown here is derived from an EMBL/GenBank/DDBJ whole genome shotgun (WGS) entry which is preliminary data.</text>
</comment>
<dbReference type="AlphaFoldDB" id="A0A1F6A192"/>
<feature type="transmembrane region" description="Helical" evidence="1">
    <location>
        <begin position="49"/>
        <end position="68"/>
    </location>
</feature>
<evidence type="ECO:0000256" key="1">
    <source>
        <dbReference type="SAM" id="Phobius"/>
    </source>
</evidence>
<reference evidence="2 3" key="1">
    <citation type="journal article" date="2016" name="Nat. Commun.">
        <title>Thousands of microbial genomes shed light on interconnected biogeochemical processes in an aquifer system.</title>
        <authorList>
            <person name="Anantharaman K."/>
            <person name="Brown C.T."/>
            <person name="Hug L.A."/>
            <person name="Sharon I."/>
            <person name="Castelle C.J."/>
            <person name="Probst A.J."/>
            <person name="Thomas B.C."/>
            <person name="Singh A."/>
            <person name="Wilkins M.J."/>
            <person name="Karaoz U."/>
            <person name="Brodie E.L."/>
            <person name="Williams K.H."/>
            <person name="Hubbard S.S."/>
            <person name="Banfield J.F."/>
        </authorList>
    </citation>
    <scope>NUCLEOTIDE SEQUENCE [LARGE SCALE GENOMIC DNA]</scope>
</reference>
<keyword evidence="1" id="KW-0472">Membrane</keyword>
<name>A0A1F6A192_9BACT</name>
<keyword evidence="1" id="KW-1133">Transmembrane helix</keyword>
<feature type="transmembrane region" description="Helical" evidence="1">
    <location>
        <begin position="74"/>
        <end position="96"/>
    </location>
</feature>
<feature type="transmembrane region" description="Helical" evidence="1">
    <location>
        <begin position="158"/>
        <end position="181"/>
    </location>
</feature>
<accession>A0A1F6A192</accession>
<sequence length="185" mass="20897">MTLFLNLSGLIGYLILAVGLTGLAAKIPNYFFHNFGFSVLNSHKKTRQAYFLTMATYLSLQFLFTVWFSLQTSIFDTTILYLLLGVLILGTPSLLIPYPKPQHVILTSLSFLLAIICQLYVSIKLSLINHPVAPISLIISSALITISVLLLRRKLRRLWLAEASFLTMLFLWNLSASLFLFRNLP</sequence>
<gene>
    <name evidence="2" type="ORF">A2721_01490</name>
</gene>
<keyword evidence="1" id="KW-0812">Transmembrane</keyword>
<proteinExistence type="predicted"/>
<feature type="transmembrane region" description="Helical" evidence="1">
    <location>
        <begin position="6"/>
        <end position="28"/>
    </location>
</feature>
<organism evidence="2 3">
    <name type="scientific">Candidatus Gottesmanbacteria bacterium RIFCSPHIGHO2_01_FULL_47_48</name>
    <dbReference type="NCBI Taxonomy" id="1798381"/>
    <lineage>
        <taxon>Bacteria</taxon>
        <taxon>Candidatus Gottesmaniibacteriota</taxon>
    </lineage>
</organism>
<feature type="transmembrane region" description="Helical" evidence="1">
    <location>
        <begin position="103"/>
        <end position="121"/>
    </location>
</feature>